<proteinExistence type="predicted"/>
<feature type="region of interest" description="Disordered" evidence="1">
    <location>
        <begin position="27"/>
        <end position="62"/>
    </location>
</feature>
<feature type="compositionally biased region" description="Polar residues" evidence="1">
    <location>
        <begin position="334"/>
        <end position="368"/>
    </location>
</feature>
<evidence type="ECO:0000313" key="2">
    <source>
        <dbReference type="EMBL" id="KAF4959669.1"/>
    </source>
</evidence>
<comment type="caution">
    <text evidence="2">The sequence shown here is derived from an EMBL/GenBank/DDBJ whole genome shotgun (WGS) entry which is preliminary data.</text>
</comment>
<name>A0A8H4TKZ1_9HYPO</name>
<keyword evidence="3" id="KW-1185">Reference proteome</keyword>
<sequence length="598" mass="67172">MDLVQANRAVSYPSTRTTTMGLAPMAEMTPSRPRTADDEPKGSITYAGSTLKPPRSQTPANPRLALHPSLVHTPSRLSLTATNLISRLDKNEIIGHSDMDYLLNLFKDDFQREGTGLRPATFFNVSMPAFVQDRDAPNRFIAPIYHSPGHWSIVHVSHVRVRKQIQVRHYDPTFHEGRNTDVRKIVRIWAGKSVPHLEVKYELESGPQVLPKSGDSAVHVVMAARIFSRNRKIGHDLTKNWDKPDPKLFLKQTLRNEYHEERGSPGNPLPVSSGEDSSDDDASRTSTLPTPADTPTPNGQVKKKTVLSKTAQENKATPGKEGKYHRTVGIFVETSVNDDQRQTMPASTASPSIPSVATPSGKRATTGSVPDERSEPNSKRRRTCMDQPLSFSVEETMEEYKSFSESLALPSVGDLYQERAKRKQTFDEEGRKLKSKKQRLEEDSQEYAERCKAVNDHNQEYDVLKGEITADEEKFAGLSLPEMNTLSGDALRAMLQNLKAAFQNSMAPVKASLKDKLEKKRKAERLLKSAEMVCSTLKTDIYKAETARNEAEAALKDSCQREEMAALMSEYDRKLQAIQKESERKDWYEAFCERRNAP</sequence>
<evidence type="ECO:0000256" key="1">
    <source>
        <dbReference type="SAM" id="MobiDB-lite"/>
    </source>
</evidence>
<dbReference type="AlphaFoldDB" id="A0A8H4TKZ1"/>
<feature type="region of interest" description="Disordered" evidence="1">
    <location>
        <begin position="257"/>
        <end position="389"/>
    </location>
</feature>
<accession>A0A8H4TKZ1</accession>
<dbReference type="OrthoDB" id="10466636at2759"/>
<reference evidence="2" key="1">
    <citation type="journal article" date="2020" name="BMC Genomics">
        <title>Correction to: Identification and distribution of gene clusters required for synthesis of sphingolipid metabolism inhibitors in diverse species of the filamentous fungus Fusarium.</title>
        <authorList>
            <person name="Kim H.S."/>
            <person name="Lohmar J.M."/>
            <person name="Busman M."/>
            <person name="Brown D.W."/>
            <person name="Naumann T.A."/>
            <person name="Divon H.H."/>
            <person name="Lysoe E."/>
            <person name="Uhlig S."/>
            <person name="Proctor R.H."/>
        </authorList>
    </citation>
    <scope>NUCLEOTIDE SEQUENCE</scope>
    <source>
        <strain evidence="2">NRRL 20472</strain>
    </source>
</reference>
<gene>
    <name evidence="2" type="ORF">FSARC_10656</name>
</gene>
<organism evidence="2 3">
    <name type="scientific">Fusarium sarcochroum</name>
    <dbReference type="NCBI Taxonomy" id="1208366"/>
    <lineage>
        <taxon>Eukaryota</taxon>
        <taxon>Fungi</taxon>
        <taxon>Dikarya</taxon>
        <taxon>Ascomycota</taxon>
        <taxon>Pezizomycotina</taxon>
        <taxon>Sordariomycetes</taxon>
        <taxon>Hypocreomycetidae</taxon>
        <taxon>Hypocreales</taxon>
        <taxon>Nectriaceae</taxon>
        <taxon>Fusarium</taxon>
        <taxon>Fusarium lateritium species complex</taxon>
    </lineage>
</organism>
<dbReference type="Proteomes" id="UP000622797">
    <property type="component" value="Unassembled WGS sequence"/>
</dbReference>
<dbReference type="EMBL" id="JABEXW010000656">
    <property type="protein sequence ID" value="KAF4959669.1"/>
    <property type="molecule type" value="Genomic_DNA"/>
</dbReference>
<evidence type="ECO:0008006" key="4">
    <source>
        <dbReference type="Google" id="ProtNLM"/>
    </source>
</evidence>
<protein>
    <recommendedName>
        <fullName evidence="4">Ubiquitin-like protease family profile domain-containing protein</fullName>
    </recommendedName>
</protein>
<evidence type="ECO:0000313" key="3">
    <source>
        <dbReference type="Proteomes" id="UP000622797"/>
    </source>
</evidence>
<feature type="region of interest" description="Disordered" evidence="1">
    <location>
        <begin position="421"/>
        <end position="444"/>
    </location>
</feature>
<reference evidence="2" key="2">
    <citation type="submission" date="2020-05" db="EMBL/GenBank/DDBJ databases">
        <authorList>
            <person name="Kim H.-S."/>
            <person name="Proctor R.H."/>
            <person name="Brown D.W."/>
        </authorList>
    </citation>
    <scope>NUCLEOTIDE SEQUENCE</scope>
    <source>
        <strain evidence="2">NRRL 20472</strain>
    </source>
</reference>